<sequence>MIDEFLAETTRLLALLDRKAIAAARDMLLDCHHTGGRVYTAGNGGSASTAQHFACDLAKFVIPPGQRPFDTRCLTDNVSLYTAWANDAAREDVFVNLLRGLLTPRDVLILVSVHGGTGFSADLARAVRYANEVGARTIALVGFDGGVLHREATCSILVPVDSTPQTEAIHLVIEHLLMHLIKHELAAGVPA</sequence>
<feature type="domain" description="SIS" evidence="1">
    <location>
        <begin position="24"/>
        <end position="186"/>
    </location>
</feature>
<dbReference type="Pfam" id="PF13580">
    <property type="entry name" value="SIS_2"/>
    <property type="match status" value="1"/>
</dbReference>
<dbReference type="CDD" id="cd05006">
    <property type="entry name" value="SIS_GmhA"/>
    <property type="match status" value="1"/>
</dbReference>
<dbReference type="AlphaFoldDB" id="A0A225DFL5"/>
<keyword evidence="2" id="KW-0413">Isomerase</keyword>
<dbReference type="PANTHER" id="PTHR30390:SF8">
    <property type="entry name" value="SUGAR ISOMERASE (SIS)"/>
    <property type="match status" value="1"/>
</dbReference>
<dbReference type="InterPro" id="IPR001347">
    <property type="entry name" value="SIS_dom"/>
</dbReference>
<dbReference type="EMBL" id="NIDE01000017">
    <property type="protein sequence ID" value="OWK35949.1"/>
    <property type="molecule type" value="Genomic_DNA"/>
</dbReference>
<protein>
    <submittedName>
        <fullName evidence="2">Phosphoheptose isomerase 1</fullName>
    </submittedName>
</protein>
<dbReference type="InterPro" id="IPR035461">
    <property type="entry name" value="GmhA/DiaA"/>
</dbReference>
<organism evidence="2 3">
    <name type="scientific">Fimbriiglobus ruber</name>
    <dbReference type="NCBI Taxonomy" id="1908690"/>
    <lineage>
        <taxon>Bacteria</taxon>
        <taxon>Pseudomonadati</taxon>
        <taxon>Planctomycetota</taxon>
        <taxon>Planctomycetia</taxon>
        <taxon>Gemmatales</taxon>
        <taxon>Gemmataceae</taxon>
        <taxon>Fimbriiglobus</taxon>
    </lineage>
</organism>
<evidence type="ECO:0000313" key="2">
    <source>
        <dbReference type="EMBL" id="OWK35949.1"/>
    </source>
</evidence>
<dbReference type="InterPro" id="IPR046348">
    <property type="entry name" value="SIS_dom_sf"/>
</dbReference>
<accession>A0A225DFL5</accession>
<dbReference type="Gene3D" id="3.40.50.10490">
    <property type="entry name" value="Glucose-6-phosphate isomerase like protein, domain 1"/>
    <property type="match status" value="1"/>
</dbReference>
<comment type="caution">
    <text evidence="2">The sequence shown here is derived from an EMBL/GenBank/DDBJ whole genome shotgun (WGS) entry which is preliminary data.</text>
</comment>
<dbReference type="GO" id="GO:1901135">
    <property type="term" value="P:carbohydrate derivative metabolic process"/>
    <property type="evidence" value="ECO:0007669"/>
    <property type="project" value="InterPro"/>
</dbReference>
<dbReference type="OrthoDB" id="9781311at2"/>
<gene>
    <name evidence="2" type="ORF">FRUB_08512</name>
</gene>
<evidence type="ECO:0000313" key="3">
    <source>
        <dbReference type="Proteomes" id="UP000214646"/>
    </source>
</evidence>
<dbReference type="PROSITE" id="PS51464">
    <property type="entry name" value="SIS"/>
    <property type="match status" value="1"/>
</dbReference>
<dbReference type="RefSeq" id="WP_088259035.1">
    <property type="nucleotide sequence ID" value="NZ_NIDE01000017.1"/>
</dbReference>
<evidence type="ECO:0000259" key="1">
    <source>
        <dbReference type="PROSITE" id="PS51464"/>
    </source>
</evidence>
<dbReference type="GO" id="GO:0016853">
    <property type="term" value="F:isomerase activity"/>
    <property type="evidence" value="ECO:0007669"/>
    <property type="project" value="UniProtKB-KW"/>
</dbReference>
<dbReference type="GO" id="GO:0097367">
    <property type="term" value="F:carbohydrate derivative binding"/>
    <property type="evidence" value="ECO:0007669"/>
    <property type="project" value="InterPro"/>
</dbReference>
<dbReference type="SUPFAM" id="SSF53697">
    <property type="entry name" value="SIS domain"/>
    <property type="match status" value="1"/>
</dbReference>
<reference evidence="3" key="1">
    <citation type="submission" date="2017-06" db="EMBL/GenBank/DDBJ databases">
        <title>Genome analysis of Fimbriiglobus ruber SP5, the first member of the order Planctomycetales with confirmed chitinolytic capability.</title>
        <authorList>
            <person name="Ravin N.V."/>
            <person name="Rakitin A.L."/>
            <person name="Ivanova A.A."/>
            <person name="Beletsky A.V."/>
            <person name="Kulichevskaya I.S."/>
            <person name="Mardanov A.V."/>
            <person name="Dedysh S.N."/>
        </authorList>
    </citation>
    <scope>NUCLEOTIDE SEQUENCE [LARGE SCALE GENOMIC DNA]</scope>
    <source>
        <strain evidence="3">SP5</strain>
    </source>
</reference>
<keyword evidence="3" id="KW-1185">Reference proteome</keyword>
<dbReference type="PANTHER" id="PTHR30390">
    <property type="entry name" value="SEDOHEPTULOSE 7-PHOSPHATE ISOMERASE / DNAA INITIATOR-ASSOCIATING FACTOR FOR REPLICATION INITIATION"/>
    <property type="match status" value="1"/>
</dbReference>
<name>A0A225DFL5_9BACT</name>
<dbReference type="InterPro" id="IPR050099">
    <property type="entry name" value="SIS_GmhA/DiaA_subfam"/>
</dbReference>
<dbReference type="Proteomes" id="UP000214646">
    <property type="component" value="Unassembled WGS sequence"/>
</dbReference>
<proteinExistence type="predicted"/>